<evidence type="ECO:0000313" key="3">
    <source>
        <dbReference type="Proteomes" id="UP001163823"/>
    </source>
</evidence>
<dbReference type="PANTHER" id="PTHR33673:SF3">
    <property type="entry name" value="SUPPRESSOR SRP40-LIKE PROTEIN"/>
    <property type="match status" value="1"/>
</dbReference>
<evidence type="ECO:0000256" key="1">
    <source>
        <dbReference type="SAM" id="MobiDB-lite"/>
    </source>
</evidence>
<feature type="region of interest" description="Disordered" evidence="1">
    <location>
        <begin position="1"/>
        <end position="21"/>
    </location>
</feature>
<name>A0AAD7KPQ8_QUISA</name>
<organism evidence="2 3">
    <name type="scientific">Quillaja saponaria</name>
    <name type="common">Soap bark tree</name>
    <dbReference type="NCBI Taxonomy" id="32244"/>
    <lineage>
        <taxon>Eukaryota</taxon>
        <taxon>Viridiplantae</taxon>
        <taxon>Streptophyta</taxon>
        <taxon>Embryophyta</taxon>
        <taxon>Tracheophyta</taxon>
        <taxon>Spermatophyta</taxon>
        <taxon>Magnoliopsida</taxon>
        <taxon>eudicotyledons</taxon>
        <taxon>Gunneridae</taxon>
        <taxon>Pentapetalae</taxon>
        <taxon>rosids</taxon>
        <taxon>fabids</taxon>
        <taxon>Fabales</taxon>
        <taxon>Quillajaceae</taxon>
        <taxon>Quillaja</taxon>
    </lineage>
</organism>
<feature type="compositionally biased region" description="Polar residues" evidence="1">
    <location>
        <begin position="33"/>
        <end position="42"/>
    </location>
</feature>
<comment type="caution">
    <text evidence="2">The sequence shown here is derived from an EMBL/GenBank/DDBJ whole genome shotgun (WGS) entry which is preliminary data.</text>
</comment>
<dbReference type="Proteomes" id="UP001163823">
    <property type="component" value="Chromosome 14"/>
</dbReference>
<sequence>MFVPAKRLSSSSSSSDSSSDDLFQVDAFKATQSRGRTNSIYQDAQLKDEHALSDRISKSEEADHRYPGPTLTSQVSDVTHEQMVYGMSPTQTPPTQVMERPGGYDPHRIPSSVFERSKSLTPMEWSIASNESLFSIYVGNNSFSTDHVLMLGEFEKSGELTKSGELIMMNPAPAVSMVDTDTARNGVEMEVPEATGVTDKPFKEARLREAQTEPKRQTLAVTWSSFKASTHSDGSEISAHSFAFPAKKSGCPSCYCCNCSWEFCYCWKCSQKRRCCHSSPILTGEERSASVKAELEQQRSEKKPSAVSSSSFACHSFSCFSCCKWGSCCRWRRCCC</sequence>
<feature type="compositionally biased region" description="Basic and acidic residues" evidence="1">
    <location>
        <begin position="45"/>
        <end position="66"/>
    </location>
</feature>
<dbReference type="EMBL" id="JARAOO010000014">
    <property type="protein sequence ID" value="KAJ7943339.1"/>
    <property type="molecule type" value="Genomic_DNA"/>
</dbReference>
<dbReference type="PANTHER" id="PTHR33673">
    <property type="entry name" value="SUPPRESSOR SRP40-LIKE PROTEIN"/>
    <property type="match status" value="1"/>
</dbReference>
<feature type="region of interest" description="Disordered" evidence="1">
    <location>
        <begin position="33"/>
        <end position="73"/>
    </location>
</feature>
<gene>
    <name evidence="2" type="ORF">O6P43_032906</name>
</gene>
<accession>A0AAD7KPQ8</accession>
<dbReference type="KEGG" id="qsa:O6P43_032906"/>
<evidence type="ECO:0000313" key="2">
    <source>
        <dbReference type="EMBL" id="KAJ7943339.1"/>
    </source>
</evidence>
<reference evidence="2" key="1">
    <citation type="journal article" date="2023" name="Science">
        <title>Elucidation of the pathway for biosynthesis of saponin adjuvants from the soapbark tree.</title>
        <authorList>
            <person name="Reed J."/>
            <person name="Orme A."/>
            <person name="El-Demerdash A."/>
            <person name="Owen C."/>
            <person name="Martin L.B.B."/>
            <person name="Misra R.C."/>
            <person name="Kikuchi S."/>
            <person name="Rejzek M."/>
            <person name="Martin A.C."/>
            <person name="Harkess A."/>
            <person name="Leebens-Mack J."/>
            <person name="Louveau T."/>
            <person name="Stephenson M.J."/>
            <person name="Osbourn A."/>
        </authorList>
    </citation>
    <scope>NUCLEOTIDE SEQUENCE</scope>
    <source>
        <strain evidence="2">S10</strain>
    </source>
</reference>
<feature type="compositionally biased region" description="Low complexity" evidence="1">
    <location>
        <begin position="9"/>
        <end position="21"/>
    </location>
</feature>
<dbReference type="AlphaFoldDB" id="A0AAD7KPQ8"/>
<keyword evidence="3" id="KW-1185">Reference proteome</keyword>
<protein>
    <submittedName>
        <fullName evidence="2">RNA-binding protein with serine-rich domain like</fullName>
    </submittedName>
</protein>
<proteinExistence type="predicted"/>